<dbReference type="EMBL" id="FO082276">
    <property type="protein sequence ID" value="CCO15369.1"/>
    <property type="molecule type" value="Genomic_DNA"/>
</dbReference>
<feature type="compositionally biased region" description="Basic and acidic residues" evidence="1">
    <location>
        <begin position="914"/>
        <end position="924"/>
    </location>
</feature>
<evidence type="ECO:0000313" key="3">
    <source>
        <dbReference type="Proteomes" id="UP000198341"/>
    </source>
</evidence>
<organism evidence="2 3">
    <name type="scientific">Bathycoccus prasinos</name>
    <dbReference type="NCBI Taxonomy" id="41875"/>
    <lineage>
        <taxon>Eukaryota</taxon>
        <taxon>Viridiplantae</taxon>
        <taxon>Chlorophyta</taxon>
        <taxon>Mamiellophyceae</taxon>
        <taxon>Mamiellales</taxon>
        <taxon>Bathycoccaceae</taxon>
        <taxon>Bathycoccus</taxon>
    </lineage>
</organism>
<feature type="compositionally biased region" description="Acidic residues" evidence="1">
    <location>
        <begin position="605"/>
        <end position="646"/>
    </location>
</feature>
<feature type="compositionally biased region" description="Acidic residues" evidence="1">
    <location>
        <begin position="925"/>
        <end position="956"/>
    </location>
</feature>
<dbReference type="PANTHER" id="PTHR13503:SF3">
    <property type="entry name" value="NEGATIVE ELONGATION FACTOR B"/>
    <property type="match status" value="1"/>
</dbReference>
<feature type="region of interest" description="Disordered" evidence="1">
    <location>
        <begin position="604"/>
        <end position="646"/>
    </location>
</feature>
<reference evidence="2 3" key="1">
    <citation type="submission" date="2011-10" db="EMBL/GenBank/DDBJ databases">
        <authorList>
            <person name="Genoscope - CEA"/>
        </authorList>
    </citation>
    <scope>NUCLEOTIDE SEQUENCE [LARGE SCALE GENOMIC DNA]</scope>
    <source>
        <strain evidence="2 3">RCC 1105</strain>
    </source>
</reference>
<protein>
    <submittedName>
        <fullName evidence="2">Uncharacterized protein</fullName>
    </submittedName>
</protein>
<dbReference type="KEGG" id="bpg:Bathy03g04130"/>
<sequence>MKRILSSISDKTAAHYFKSVRRAFMCVCVCDAFFSLKRARRIPYFFRPLGDRHIIMTNKNKNKNKNENNMNNSKEETEGRDTPLSLYSAIVGGEGQDFVATTLSTSAQVEAAVQKVQSSCALKNASGCEQYLGLLDQLEISRPLAYKNILDDASEELLTRIKIAPQGNLLSLLQASFPFIGIEELKRIPLTILERLSPVPANYLKLISRDLSIFRQCSLKVQRQVWAMDKGTLRKNLSSVLDSYGEEKEVLRRHSSIEDVQLAPLVPEEDWSAPRKESEEDLGGTGRQSRGKQVATAVGASKIANSKKSSKANAMQARKEASKKATTTAGAKTTSAAAAAVADVVDNKDVQPRRILRGKSPAIHRLRKVVGDNITLYNAVVREIRTRYANTGDPSTCALRSQFLMAFHDDEVQELCEIDPSHRLAWLMDACVRDRYLDNRRLLEMGNILDSAELASRNDVKNKGKGQPPKKKLKVKFTFGAAAKPTVSESDGGASAVSRVQKIEDVVEPAETILGDMGMILRDPPVFHLLLHETMRTLQFVVKDERQPKTDTRLKKLAKFVCLALNSRELLQKGDMAVVSAVPPEILGTFFPMLADLMIEKMLSEDSDDEDESDDEEAKEVDDADDNGSDEASDEASDDEDDDEDLEEKIEKLAEMITESPAIRKFALMYGIICLKAPDKISCKAARLMFESVAKASKDIDVVDDKDTYLMLATRVRGMCSVNLPQYKTKGKRKKKKKETNGSQNPMIPFSSSNQVWRACVGIALTKASIGSYDIHEKILDILAEASKKSRRNKMSAEELGKAVDKVLIATKKTRRVQRKKREASKNYTWECEPLPPGATEEKPAESKETIALALRKPGAGSQSPFTMDDLRTKYSEFMTNFGITEKEAPALFAYLSKKEKMKRSRSGLGMTKTGDDDDKKNDNPDSEDEEEDEEEKNREEDGDTMDEVTGDDFDNETGGVEVKDDGAGLKSPVMDY</sequence>
<dbReference type="AlphaFoldDB" id="K8EBW8"/>
<dbReference type="InterPro" id="IPR010405">
    <property type="entry name" value="COBRA1"/>
</dbReference>
<dbReference type="GeneID" id="19016950"/>
<gene>
    <name evidence="2" type="ORF">Bathy03g04130</name>
</gene>
<feature type="compositionally biased region" description="Low complexity" evidence="1">
    <location>
        <begin position="300"/>
        <end position="314"/>
    </location>
</feature>
<feature type="region of interest" description="Disordered" evidence="1">
    <location>
        <begin position="268"/>
        <end position="328"/>
    </location>
</feature>
<dbReference type="OrthoDB" id="5548359at2759"/>
<feature type="region of interest" description="Disordered" evidence="1">
    <location>
        <begin position="728"/>
        <end position="747"/>
    </location>
</feature>
<dbReference type="STRING" id="41875.K8EBW8"/>
<dbReference type="eggNOG" id="ENOG502QTMJ">
    <property type="taxonomic scope" value="Eukaryota"/>
</dbReference>
<dbReference type="GO" id="GO:0005634">
    <property type="term" value="C:nucleus"/>
    <property type="evidence" value="ECO:0007669"/>
    <property type="project" value="InterPro"/>
</dbReference>
<name>K8EBW8_9CHLO</name>
<evidence type="ECO:0000313" key="2">
    <source>
        <dbReference type="EMBL" id="CCO15369.1"/>
    </source>
</evidence>
<feature type="region of interest" description="Disordered" evidence="1">
    <location>
        <begin position="59"/>
        <end position="81"/>
    </location>
</feature>
<dbReference type="GO" id="GO:0045892">
    <property type="term" value="P:negative regulation of DNA-templated transcription"/>
    <property type="evidence" value="ECO:0007669"/>
    <property type="project" value="InterPro"/>
</dbReference>
<dbReference type="RefSeq" id="XP_007513932.1">
    <property type="nucleotide sequence ID" value="XM_007513870.1"/>
</dbReference>
<dbReference type="PANTHER" id="PTHR13503">
    <property type="entry name" value="NEGATIVE ELONGATION FACTOR COMPLEX MEMBER B"/>
    <property type="match status" value="1"/>
</dbReference>
<keyword evidence="3" id="KW-1185">Reference proteome</keyword>
<evidence type="ECO:0000256" key="1">
    <source>
        <dbReference type="SAM" id="MobiDB-lite"/>
    </source>
</evidence>
<dbReference type="Pfam" id="PF06209">
    <property type="entry name" value="COBRA1"/>
    <property type="match status" value="3"/>
</dbReference>
<feature type="compositionally biased region" description="Basic residues" evidence="1">
    <location>
        <begin position="729"/>
        <end position="738"/>
    </location>
</feature>
<proteinExistence type="predicted"/>
<accession>K8EBW8</accession>
<feature type="region of interest" description="Disordered" evidence="1">
    <location>
        <begin position="903"/>
        <end position="977"/>
    </location>
</feature>
<dbReference type="Proteomes" id="UP000198341">
    <property type="component" value="Chromosome 3"/>
</dbReference>